<organism evidence="2 3">
    <name type="scientific">Candidatus Promineifilum breve</name>
    <dbReference type="NCBI Taxonomy" id="1806508"/>
    <lineage>
        <taxon>Bacteria</taxon>
        <taxon>Bacillati</taxon>
        <taxon>Chloroflexota</taxon>
        <taxon>Ardenticatenia</taxon>
        <taxon>Candidatus Promineifilales</taxon>
        <taxon>Candidatus Promineifilaceae</taxon>
        <taxon>Candidatus Promineifilum</taxon>
    </lineage>
</organism>
<dbReference type="OrthoDB" id="5516485at2"/>
<dbReference type="EMBL" id="LN890655">
    <property type="protein sequence ID" value="CUS01976.2"/>
    <property type="molecule type" value="Genomic_DNA"/>
</dbReference>
<dbReference type="RefSeq" id="WP_095041642.1">
    <property type="nucleotide sequence ID" value="NZ_LN890655.1"/>
</dbReference>
<evidence type="ECO:0000313" key="3">
    <source>
        <dbReference type="Proteomes" id="UP000215027"/>
    </source>
</evidence>
<dbReference type="KEGG" id="pbf:CFX0092_A0095"/>
<feature type="transmembrane region" description="Helical" evidence="1">
    <location>
        <begin position="48"/>
        <end position="66"/>
    </location>
</feature>
<evidence type="ECO:0000256" key="1">
    <source>
        <dbReference type="SAM" id="Phobius"/>
    </source>
</evidence>
<keyword evidence="3" id="KW-1185">Reference proteome</keyword>
<proteinExistence type="predicted"/>
<gene>
    <name evidence="2" type="ORF">CFX0092_A0095</name>
</gene>
<sequence>MPPLSQWYVKCSFGYLLLGFTFGALLLAHKGQPLHPALWGWLPAHIEWLLIGWVAQLALGVAFWILPRFWTEPRRGNVTGAYLALALLNLGIWLVTAGTVFRLSPWALVAGRLLEVAAAVAFAHAVWPRVVGRDG</sequence>
<keyword evidence="1" id="KW-0812">Transmembrane</keyword>
<name>A0A160SXT0_9CHLR</name>
<evidence type="ECO:0000313" key="2">
    <source>
        <dbReference type="EMBL" id="CUS01976.2"/>
    </source>
</evidence>
<protein>
    <submittedName>
        <fullName evidence="2">Uncharacterized protein</fullName>
    </submittedName>
</protein>
<keyword evidence="1" id="KW-1133">Transmembrane helix</keyword>
<dbReference type="Proteomes" id="UP000215027">
    <property type="component" value="Chromosome I"/>
</dbReference>
<feature type="transmembrane region" description="Helical" evidence="1">
    <location>
        <begin position="106"/>
        <end position="127"/>
    </location>
</feature>
<feature type="transmembrane region" description="Helical" evidence="1">
    <location>
        <begin position="7"/>
        <end position="28"/>
    </location>
</feature>
<dbReference type="AlphaFoldDB" id="A0A160SXT0"/>
<accession>A0A160SXT0</accession>
<reference evidence="2" key="1">
    <citation type="submission" date="2016-01" db="EMBL/GenBank/DDBJ databases">
        <authorList>
            <person name="Mcilroy J.S."/>
            <person name="Karst M S."/>
            <person name="Albertsen M."/>
        </authorList>
    </citation>
    <scope>NUCLEOTIDE SEQUENCE</scope>
    <source>
        <strain evidence="2">Cfx-K</strain>
    </source>
</reference>
<feature type="transmembrane region" description="Helical" evidence="1">
    <location>
        <begin position="78"/>
        <end position="100"/>
    </location>
</feature>
<keyword evidence="1" id="KW-0472">Membrane</keyword>